<reference evidence="2 3" key="1">
    <citation type="journal article" date="2018" name="Evol. Lett.">
        <title>Horizontal gene cluster transfer increased hallucinogenic mushroom diversity.</title>
        <authorList>
            <person name="Reynolds H.T."/>
            <person name="Vijayakumar V."/>
            <person name="Gluck-Thaler E."/>
            <person name="Korotkin H.B."/>
            <person name="Matheny P.B."/>
            <person name="Slot J.C."/>
        </authorList>
    </citation>
    <scope>NUCLEOTIDE SEQUENCE [LARGE SCALE GENOMIC DNA]</scope>
    <source>
        <strain evidence="2 3">2631</strain>
    </source>
</reference>
<gene>
    <name evidence="2" type="ORF">CVT25_004423</name>
</gene>
<dbReference type="Proteomes" id="UP000283269">
    <property type="component" value="Unassembled WGS sequence"/>
</dbReference>
<protein>
    <submittedName>
        <fullName evidence="2">Uncharacterized protein</fullName>
    </submittedName>
</protein>
<dbReference type="AlphaFoldDB" id="A0A409XVZ9"/>
<evidence type="ECO:0000256" key="1">
    <source>
        <dbReference type="SAM" id="Phobius"/>
    </source>
</evidence>
<organism evidence="2 3">
    <name type="scientific">Psilocybe cyanescens</name>
    <dbReference type="NCBI Taxonomy" id="93625"/>
    <lineage>
        <taxon>Eukaryota</taxon>
        <taxon>Fungi</taxon>
        <taxon>Dikarya</taxon>
        <taxon>Basidiomycota</taxon>
        <taxon>Agaricomycotina</taxon>
        <taxon>Agaricomycetes</taxon>
        <taxon>Agaricomycetidae</taxon>
        <taxon>Agaricales</taxon>
        <taxon>Agaricineae</taxon>
        <taxon>Strophariaceae</taxon>
        <taxon>Psilocybe</taxon>
    </lineage>
</organism>
<sequence>MSTLWNVKKPKHILESPSKYQWLLLLCDLISGGSVLMVLGSRWSCMIAYGHDGGIVVILNTNLELITANSSSHWHALTSFYQCRFNAIHFGLAVKQVSKLQALYLPPRLKFSEWTVSDAHPLADPDLFDS</sequence>
<evidence type="ECO:0000313" key="2">
    <source>
        <dbReference type="EMBL" id="PPQ94937.1"/>
    </source>
</evidence>
<dbReference type="EMBL" id="NHYD01000192">
    <property type="protein sequence ID" value="PPQ94937.1"/>
    <property type="molecule type" value="Genomic_DNA"/>
</dbReference>
<keyword evidence="1" id="KW-1133">Transmembrane helix</keyword>
<evidence type="ECO:0000313" key="3">
    <source>
        <dbReference type="Proteomes" id="UP000283269"/>
    </source>
</evidence>
<keyword evidence="1" id="KW-0472">Membrane</keyword>
<name>A0A409XVZ9_PSICY</name>
<feature type="transmembrane region" description="Helical" evidence="1">
    <location>
        <begin position="20"/>
        <end position="39"/>
    </location>
</feature>
<keyword evidence="3" id="KW-1185">Reference proteome</keyword>
<keyword evidence="1" id="KW-0812">Transmembrane</keyword>
<dbReference type="InParanoid" id="A0A409XVZ9"/>
<proteinExistence type="predicted"/>
<comment type="caution">
    <text evidence="2">The sequence shown here is derived from an EMBL/GenBank/DDBJ whole genome shotgun (WGS) entry which is preliminary data.</text>
</comment>
<accession>A0A409XVZ9</accession>